<dbReference type="AlphaFoldDB" id="A0A814ALA3"/>
<protein>
    <submittedName>
        <fullName evidence="2">Uncharacterized protein</fullName>
    </submittedName>
</protein>
<evidence type="ECO:0000256" key="1">
    <source>
        <dbReference type="SAM" id="MobiDB-lite"/>
    </source>
</evidence>
<evidence type="ECO:0000313" key="2">
    <source>
        <dbReference type="EMBL" id="CAF0915842.1"/>
    </source>
</evidence>
<dbReference type="EMBL" id="CAJNOC010002155">
    <property type="protein sequence ID" value="CAF0915842.1"/>
    <property type="molecule type" value="Genomic_DNA"/>
</dbReference>
<gene>
    <name evidence="2" type="ORF">OXX778_LOCUS12142</name>
</gene>
<organism evidence="2 3">
    <name type="scientific">Brachionus calyciflorus</name>
    <dbReference type="NCBI Taxonomy" id="104777"/>
    <lineage>
        <taxon>Eukaryota</taxon>
        <taxon>Metazoa</taxon>
        <taxon>Spiralia</taxon>
        <taxon>Gnathifera</taxon>
        <taxon>Rotifera</taxon>
        <taxon>Eurotatoria</taxon>
        <taxon>Monogononta</taxon>
        <taxon>Pseudotrocha</taxon>
        <taxon>Ploima</taxon>
        <taxon>Brachionidae</taxon>
        <taxon>Brachionus</taxon>
    </lineage>
</organism>
<keyword evidence="3" id="KW-1185">Reference proteome</keyword>
<dbReference type="PANTHER" id="PTHR46759">
    <property type="entry name" value="LEUCINE-RICH REPEAT-CONTAINING PROTEIN 72"/>
    <property type="match status" value="1"/>
</dbReference>
<proteinExistence type="predicted"/>
<reference evidence="2" key="1">
    <citation type="submission" date="2021-02" db="EMBL/GenBank/DDBJ databases">
        <authorList>
            <person name="Nowell W R."/>
        </authorList>
    </citation>
    <scope>NUCLEOTIDE SEQUENCE</scope>
    <source>
        <strain evidence="2">Ploen Becks lab</strain>
    </source>
</reference>
<comment type="caution">
    <text evidence="2">The sequence shown here is derived from an EMBL/GenBank/DDBJ whole genome shotgun (WGS) entry which is preliminary data.</text>
</comment>
<evidence type="ECO:0000313" key="3">
    <source>
        <dbReference type="Proteomes" id="UP000663879"/>
    </source>
</evidence>
<dbReference type="OrthoDB" id="5954088at2759"/>
<feature type="region of interest" description="Disordered" evidence="1">
    <location>
        <begin position="880"/>
        <end position="903"/>
    </location>
</feature>
<dbReference type="Proteomes" id="UP000663879">
    <property type="component" value="Unassembled WGS sequence"/>
</dbReference>
<dbReference type="PANTHER" id="PTHR46759:SF2">
    <property type="match status" value="1"/>
</dbReference>
<accession>A0A814ALA3</accession>
<dbReference type="InterPro" id="IPR032675">
    <property type="entry name" value="LRR_dom_sf"/>
</dbReference>
<dbReference type="Gene3D" id="3.80.10.10">
    <property type="entry name" value="Ribonuclease Inhibitor"/>
    <property type="match status" value="1"/>
</dbReference>
<name>A0A814ALA3_9BILA</name>
<sequence>MKITHQLLAENGIIPTKDYLNLSNLNIAEIENLEQSHNIKHLILRNNEIDILTGLEKVRQLWRFEASNNRIKNLEGFSKFVALGTLNLHGNEFNWSELEKIRHLHIVDLITSNNIKFDKDPHYRKHLIDSLPNVWMIDGLLVTNAERQEVALFFEESAKSAKPIRHKLPKYQFVPTDQKRRDTYGDWSTKLMSKFAVNEVHNIETDSRRLDFIADWFEEIIKADCVYASKKFNIQLKNQIVMKNFLRNLIEFRRTHTEMCNMILVLLVASLQFRIPNEFLSETLNYTNLNKINETNEETIKLFELPRISRIYVSNLLLSAIKIDRDQGLETGFYENLFVALRNILNEIFREVNSKVNIFDDLFEEDTENYYENQEFYNQAMKSQTLKENKSLLSTEIIQLFCIVPSFYDFLGNSEGLIEILNLSIGDSRMYLAIESLLEDAKRQNKTKVQICEDLGSFITNLLKLNARQLLNKKSKKKNSRPQPSLPLIPKEQSNEYLDIHGKMAQIQNIIQPPRSAIKSASTIRSIPSASRATRLHSPVNANNTINEDYKKLPTVDDMVIIGRKKIGKVFKIDKDDLVEVKFDTTVILNELSDYINPKEYSLIVDLKNFQWDFSKNIWRPTKSTGEINTLQLECDIKSFLLKPEIDPLLTSRLNNSINLTLFNQIENIASETEIVNNLKSTIIDSHRSIVTVNLIEKNENKIENQSEGSSSNNTRPVAGKMVHFMLDFENSSMGQLSAKTNKSIPSIQPILNHQTTAPSKNFPGNKLTCIPNIRSSSISSRSSVLTNKKIQELNKTPRTFEFVDKWNEDEFVQSERIENSIGKLNTPNSDPVKIINDNQISDDEGDKQINEMKIIIEPMNNEHLTNVLVDSIEITNHNEHEKTRKNSGNSRSGSPVFPKGPTSSTITLIQPTIHNLNILSIPQNVTINNIYYQTYQQSQETRQKKLIKLQDCTTWLNVPSSNNHQSYLSNKLQNKLNSGRSLNALMSRHDYNGRTIQQYFPGTKLLDANFNRVHLLLSRKTNRTNTNPKMPVLSSPSSKDHLFYKGLRPNGSVKCFNLTSKKMDILKCQ</sequence>
<dbReference type="InterPro" id="IPR042655">
    <property type="entry name" value="LRC72"/>
</dbReference>
<dbReference type="SUPFAM" id="SSF52058">
    <property type="entry name" value="L domain-like"/>
    <property type="match status" value="1"/>
</dbReference>